<dbReference type="STRING" id="681645.CpC231_1461"/>
<dbReference type="GO" id="GO:0009307">
    <property type="term" value="P:DNA restriction-modification system"/>
    <property type="evidence" value="ECO:0007669"/>
    <property type="project" value="UniProtKB-KW"/>
</dbReference>
<proteinExistence type="predicted"/>
<dbReference type="SUPFAM" id="SSF53335">
    <property type="entry name" value="S-adenosyl-L-methionine-dependent methyltransferases"/>
    <property type="match status" value="1"/>
</dbReference>
<dbReference type="InterPro" id="IPR003356">
    <property type="entry name" value="DNA_methylase_A-5"/>
</dbReference>
<dbReference type="GO" id="GO:0003677">
    <property type="term" value="F:DNA binding"/>
    <property type="evidence" value="ECO:0007669"/>
    <property type="project" value="InterPro"/>
</dbReference>
<protein>
    <recommendedName>
        <fullName evidence="1">site-specific DNA-methyltransferase (adenine-specific)</fullName>
        <ecNumber evidence="1">2.1.1.72</ecNumber>
    </recommendedName>
</protein>
<dbReference type="RefSeq" id="WP_013242324.1">
    <property type="nucleotide sequence ID" value="NC_017301.2"/>
</dbReference>
<dbReference type="EMBL" id="CP001829">
    <property type="protein sequence ID" value="ADL10928.1"/>
    <property type="molecule type" value="Genomic_DNA"/>
</dbReference>
<dbReference type="PANTHER" id="PTHR42933:SF3">
    <property type="entry name" value="TYPE I RESTRICTION ENZYME MJAVIII METHYLASE SUBUNIT"/>
    <property type="match status" value="1"/>
</dbReference>
<dbReference type="EC" id="2.1.1.72" evidence="1"/>
<dbReference type="GO" id="GO:0008170">
    <property type="term" value="F:N-methyltransferase activity"/>
    <property type="evidence" value="ECO:0007669"/>
    <property type="project" value="InterPro"/>
</dbReference>
<keyword evidence="3" id="KW-0808">Transferase</keyword>
<evidence type="ECO:0000256" key="5">
    <source>
        <dbReference type="ARBA" id="ARBA00022747"/>
    </source>
</evidence>
<gene>
    <name evidence="8" type="ORF">CPC231_07375</name>
</gene>
<dbReference type="PANTHER" id="PTHR42933">
    <property type="entry name" value="SLR6095 PROTEIN"/>
    <property type="match status" value="1"/>
</dbReference>
<reference evidence="8 9" key="1">
    <citation type="journal article" date="2011" name="J. Bacteriol.">
        <title>Complete genome sequence of Corynebacterium pseudotuberculosis I19, a strain isolated from a cow in Israel with bovine mastitis.</title>
        <authorList>
            <consortium name="Consortium: Rede Paraense de Genomica e Proteomica (RPGP)"/>
            <person name="Silva A."/>
            <person name="Schneider M.P."/>
            <person name="Cerdeira L."/>
            <person name="Barbosa M.S."/>
            <person name="Ramos R.T."/>
            <person name="Carneiro A.R."/>
            <person name="Santos R."/>
            <person name="Lima M."/>
            <person name="D'Afonseca V."/>
            <person name="Almeida S.S."/>
            <person name="Santos A.R."/>
            <person name="Soares S.C."/>
            <person name="Pinto A.C."/>
            <person name="Ali A."/>
            <person name="Dorella F.A."/>
            <person name="Rocha F."/>
            <person name="de Abreu V.A."/>
            <person name="Trost E."/>
            <person name="Tauch A."/>
            <person name="Shpigel N."/>
            <person name="Miyoshi A."/>
            <person name="Azevedo V."/>
        </authorList>
    </citation>
    <scope>NUCLEOTIDE SEQUENCE [LARGE SCALE GENOMIC DNA]</scope>
    <source>
        <strain evidence="8 9">C231</strain>
    </source>
</reference>
<dbReference type="GeneID" id="93974197"/>
<dbReference type="Proteomes" id="UP000000276">
    <property type="component" value="Chromosome"/>
</dbReference>
<keyword evidence="4" id="KW-0949">S-adenosyl-L-methionine</keyword>
<dbReference type="GO" id="GO:0032259">
    <property type="term" value="P:methylation"/>
    <property type="evidence" value="ECO:0007669"/>
    <property type="project" value="UniProtKB-KW"/>
</dbReference>
<evidence type="ECO:0000256" key="6">
    <source>
        <dbReference type="ARBA" id="ARBA00047942"/>
    </source>
</evidence>
<keyword evidence="5" id="KW-0680">Restriction system</keyword>
<dbReference type="OrthoDB" id="9784823at2"/>
<keyword evidence="2 8" id="KW-0489">Methyltransferase</keyword>
<dbReference type="GO" id="GO:0009007">
    <property type="term" value="F:site-specific DNA-methyltransferase (adenine-specific) activity"/>
    <property type="evidence" value="ECO:0007669"/>
    <property type="project" value="UniProtKB-EC"/>
</dbReference>
<keyword evidence="9" id="KW-1185">Reference proteome</keyword>
<accession>D9QBK2</accession>
<dbReference type="Pfam" id="PF02384">
    <property type="entry name" value="N6_Mtase"/>
    <property type="match status" value="1"/>
</dbReference>
<evidence type="ECO:0000256" key="3">
    <source>
        <dbReference type="ARBA" id="ARBA00022679"/>
    </source>
</evidence>
<dbReference type="PATRIC" id="fig|681645.3.peg.1536"/>
<dbReference type="KEGG" id="cpq:CPC231_07375"/>
<evidence type="ECO:0000256" key="1">
    <source>
        <dbReference type="ARBA" id="ARBA00011900"/>
    </source>
</evidence>
<reference evidence="8 9" key="2">
    <citation type="journal article" date="2011" name="PLoS ONE">
        <title>Evidence for reductive genome evolution and lateral acquisition of virulence functions in two Corynebacterium pseudotuberculosis strains.</title>
        <authorList>
            <person name="Ruiz J.C."/>
            <person name="D'Afonseca V."/>
            <person name="Silva A."/>
            <person name="Ali A."/>
            <person name="Pinto A.C."/>
            <person name="Santos A.R."/>
            <person name="Rocha A.A."/>
            <person name="Lopes D.O."/>
            <person name="Dorella F.A."/>
            <person name="Pacheco L.G."/>
            <person name="Costa M.P."/>
            <person name="Turk M.Z."/>
            <person name="Seyffert N."/>
            <person name="Moraes P.M."/>
            <person name="Soares S.C."/>
            <person name="Almeida S.S."/>
            <person name="Castro T.L."/>
            <person name="Abreu V.A."/>
            <person name="Trost E."/>
            <person name="Baumbach J."/>
            <person name="Tauch A."/>
            <person name="Schneider M.P."/>
            <person name="McCulloch J."/>
            <person name="Cerdeira L.T."/>
            <person name="Ramos R.T."/>
            <person name="Zerlotini A."/>
            <person name="Dominitini A."/>
            <person name="Resende D.M."/>
            <person name="Coser E.M."/>
            <person name="Oliveira L.M."/>
            <person name="Pedrosa A.L."/>
            <person name="Vieira C.U."/>
            <person name="Guimaraes C.T."/>
            <person name="Bartholomeu D.C."/>
            <person name="Oliveira D.M."/>
            <person name="Santos F.R."/>
            <person name="Rabelo E.M."/>
            <person name="Lobo F.P."/>
            <person name="Franco G.R."/>
            <person name="Costa A.F."/>
            <person name="Castro I.M."/>
            <person name="Dias S.R."/>
            <person name="Ferro J.A."/>
            <person name="Ortega J.M."/>
            <person name="Paiva L.V."/>
            <person name="Goulart L.R."/>
            <person name="Almeida J.F."/>
            <person name="Ferro M.I."/>
            <person name="Carneiro N.P."/>
            <person name="Falcao P.R."/>
            <person name="Grynberg P."/>
            <person name="Teixeira S.M."/>
            <person name="Brommonschenkel S."/>
            <person name="Oliveira S.C."/>
            <person name="Meyer R."/>
            <person name="Moore R.J."/>
            <person name="Miyoshi A."/>
            <person name="Oliveira G.C."/>
            <person name="Azevedo V."/>
        </authorList>
    </citation>
    <scope>NUCLEOTIDE SEQUENCE [LARGE SCALE GENOMIC DNA]</scope>
    <source>
        <strain evidence="8 9">C231</strain>
    </source>
</reference>
<dbReference type="eggNOG" id="COG0286">
    <property type="taxonomic scope" value="Bacteria"/>
</dbReference>
<evidence type="ECO:0000313" key="8">
    <source>
        <dbReference type="EMBL" id="ADL10928.1"/>
    </source>
</evidence>
<name>D9QBK2_CORP2</name>
<sequence>MGAAYEYLLKRFVDDAGQKVGEFFTPRSVVHLITRLLKPQENETVYDPTCSTGGMLFEPVAAVDANGGDTRT</sequence>
<evidence type="ECO:0000256" key="4">
    <source>
        <dbReference type="ARBA" id="ARBA00022691"/>
    </source>
</evidence>
<dbReference type="AlphaFoldDB" id="D9QBK2"/>
<evidence type="ECO:0000256" key="2">
    <source>
        <dbReference type="ARBA" id="ARBA00022603"/>
    </source>
</evidence>
<dbReference type="InterPro" id="IPR029063">
    <property type="entry name" value="SAM-dependent_MTases_sf"/>
</dbReference>
<feature type="domain" description="DNA methylase adenine-specific" evidence="7">
    <location>
        <begin position="1"/>
        <end position="70"/>
    </location>
</feature>
<dbReference type="Gene3D" id="3.40.50.150">
    <property type="entry name" value="Vaccinia Virus protein VP39"/>
    <property type="match status" value="1"/>
</dbReference>
<evidence type="ECO:0000313" key="9">
    <source>
        <dbReference type="Proteomes" id="UP000000276"/>
    </source>
</evidence>
<dbReference type="HOGENOM" id="CLU_2715552_0_0_11"/>
<evidence type="ECO:0000259" key="7">
    <source>
        <dbReference type="Pfam" id="PF02384"/>
    </source>
</evidence>
<dbReference type="PRINTS" id="PR00507">
    <property type="entry name" value="N12N6MTFRASE"/>
</dbReference>
<dbReference type="InterPro" id="IPR051537">
    <property type="entry name" value="DNA_Adenine_Mtase"/>
</dbReference>
<organism evidence="8 9">
    <name type="scientific">Corynebacterium pseudotuberculosis (strain C231)</name>
    <dbReference type="NCBI Taxonomy" id="681645"/>
    <lineage>
        <taxon>Bacteria</taxon>
        <taxon>Bacillati</taxon>
        <taxon>Actinomycetota</taxon>
        <taxon>Actinomycetes</taxon>
        <taxon>Mycobacteriales</taxon>
        <taxon>Corynebacteriaceae</taxon>
        <taxon>Corynebacterium</taxon>
    </lineage>
</organism>
<comment type="catalytic activity">
    <reaction evidence="6">
        <text>a 2'-deoxyadenosine in DNA + S-adenosyl-L-methionine = an N(6)-methyl-2'-deoxyadenosine in DNA + S-adenosyl-L-homocysteine + H(+)</text>
        <dbReference type="Rhea" id="RHEA:15197"/>
        <dbReference type="Rhea" id="RHEA-COMP:12418"/>
        <dbReference type="Rhea" id="RHEA-COMP:12419"/>
        <dbReference type="ChEBI" id="CHEBI:15378"/>
        <dbReference type="ChEBI" id="CHEBI:57856"/>
        <dbReference type="ChEBI" id="CHEBI:59789"/>
        <dbReference type="ChEBI" id="CHEBI:90615"/>
        <dbReference type="ChEBI" id="CHEBI:90616"/>
        <dbReference type="EC" id="2.1.1.72"/>
    </reaction>
</comment>